<sequence>MDDDDDKSKSSVTDKFSVIVLTYNEERNIRACLESLQPLNVAIFIVDSGSTDKTLEICSEYTANIFHHPFENYSVQRNWAFNNLPITTGWVLNLDADHRATPELATELTATFNQPIDTDINGFLVSRRTMFMDKWIKHGGHYPTYHAILFRKGFGQCENKLYDQHFKITGKTKILKGDMIDIITESLNTFIARHNHWATLEAEYLISTANDDTVNGEVIKAKLTGNPIERRRYIKKQYESFPLFVRPIVYFIIRYFIRLGFLDGTEGLIFHFLQGFWFRFLIDAKIYEKRKKAGKASGSNQIIKFIFSFIFLFLVFYFFNIMFFGLTSQGNHYSPFLAEHLNYIQGLRSLLLSTSASILNMLGFTAITSNTEMLVVGHQAIQVVYSCLGLGIISFFTAFVLAYPKPLKKKLIFIAAGIFIIELLNVIRFVLLGLYWNKNAAKTIDHHTLFNIFIYIIIAISLYFWIKNPVTENKEHAAN</sequence>
<comment type="similarity">
    <text evidence="8">Belongs to the glycosyltransferase 2 family. WaaE/KdtX subfamily.</text>
</comment>
<reference evidence="11 12" key="1">
    <citation type="submission" date="2016-10" db="EMBL/GenBank/DDBJ databases">
        <authorList>
            <person name="de Groot N.N."/>
        </authorList>
    </citation>
    <scope>NUCLEOTIDE SEQUENCE [LARGE SCALE GENOMIC DNA]</scope>
    <source>
        <strain evidence="11 12">MP1X4</strain>
    </source>
</reference>
<dbReference type="PANTHER" id="PTHR43630">
    <property type="entry name" value="POLY-BETA-1,6-N-ACETYL-D-GLUCOSAMINE SYNTHASE"/>
    <property type="match status" value="1"/>
</dbReference>
<evidence type="ECO:0000256" key="1">
    <source>
        <dbReference type="ARBA" id="ARBA00004651"/>
    </source>
</evidence>
<dbReference type="EMBL" id="LT629740">
    <property type="protein sequence ID" value="SDT53281.1"/>
    <property type="molecule type" value="Genomic_DNA"/>
</dbReference>
<feature type="transmembrane region" description="Helical" evidence="9">
    <location>
        <begin position="448"/>
        <end position="466"/>
    </location>
</feature>
<gene>
    <name evidence="11" type="ORF">SAMN05216490_3914</name>
</gene>
<keyword evidence="3" id="KW-0645">Protease</keyword>
<dbReference type="Proteomes" id="UP000199679">
    <property type="component" value="Chromosome I"/>
</dbReference>
<dbReference type="NCBIfam" id="NF046083">
    <property type="entry name" value="exosort_XrtY"/>
    <property type="match status" value="1"/>
</dbReference>
<comment type="subcellular location">
    <subcellularLocation>
        <location evidence="1">Cell membrane</location>
        <topology evidence="1">Multi-pass membrane protein</topology>
    </subcellularLocation>
</comment>
<dbReference type="GO" id="GO:0006508">
    <property type="term" value="P:proteolysis"/>
    <property type="evidence" value="ECO:0007669"/>
    <property type="project" value="UniProtKB-KW"/>
</dbReference>
<dbReference type="InterPro" id="IPR001173">
    <property type="entry name" value="Glyco_trans_2-like"/>
</dbReference>
<dbReference type="InterPro" id="IPR026392">
    <property type="entry name" value="Exo/Archaeosortase_dom"/>
</dbReference>
<keyword evidence="7 9" id="KW-0472">Membrane</keyword>
<dbReference type="InterPro" id="IPR019127">
    <property type="entry name" value="Exosortase"/>
</dbReference>
<dbReference type="PANTHER" id="PTHR43630:SF2">
    <property type="entry name" value="GLYCOSYLTRANSFERASE"/>
    <property type="match status" value="1"/>
</dbReference>
<dbReference type="GO" id="GO:0008233">
    <property type="term" value="F:peptidase activity"/>
    <property type="evidence" value="ECO:0007669"/>
    <property type="project" value="UniProtKB-KW"/>
</dbReference>
<keyword evidence="6 9" id="KW-1133">Transmembrane helix</keyword>
<evidence type="ECO:0000256" key="6">
    <source>
        <dbReference type="ARBA" id="ARBA00022989"/>
    </source>
</evidence>
<keyword evidence="12" id="KW-1185">Reference proteome</keyword>
<dbReference type="STRING" id="652787.SAMN05216490_3914"/>
<evidence type="ECO:0000259" key="10">
    <source>
        <dbReference type="Pfam" id="PF00535"/>
    </source>
</evidence>
<dbReference type="NCBIfam" id="TIGR04178">
    <property type="entry name" value="exo_archaeo"/>
    <property type="match status" value="1"/>
</dbReference>
<feature type="transmembrane region" description="Helical" evidence="9">
    <location>
        <begin position="412"/>
        <end position="436"/>
    </location>
</feature>
<feature type="domain" description="Glycosyltransferase 2-like" evidence="10">
    <location>
        <begin position="17"/>
        <end position="135"/>
    </location>
</feature>
<feature type="transmembrane region" description="Helical" evidence="9">
    <location>
        <begin position="346"/>
        <end position="368"/>
    </location>
</feature>
<dbReference type="SUPFAM" id="SSF53448">
    <property type="entry name" value="Nucleotide-diphospho-sugar transferases"/>
    <property type="match status" value="1"/>
</dbReference>
<feature type="transmembrane region" description="Helical" evidence="9">
    <location>
        <begin position="305"/>
        <end position="326"/>
    </location>
</feature>
<name>A0A1H2B4Z9_MUCMA</name>
<dbReference type="Pfam" id="PF09721">
    <property type="entry name" value="Exosortase_EpsH"/>
    <property type="match status" value="1"/>
</dbReference>
<evidence type="ECO:0000256" key="7">
    <source>
        <dbReference type="ARBA" id="ARBA00023136"/>
    </source>
</evidence>
<feature type="transmembrane region" description="Helical" evidence="9">
    <location>
        <begin position="380"/>
        <end position="400"/>
    </location>
</feature>
<keyword evidence="5" id="KW-0378">Hydrolase</keyword>
<dbReference type="OrthoDB" id="9815923at2"/>
<dbReference type="InterPro" id="IPR029044">
    <property type="entry name" value="Nucleotide-diphossugar_trans"/>
</dbReference>
<evidence type="ECO:0000256" key="8">
    <source>
        <dbReference type="ARBA" id="ARBA00038494"/>
    </source>
</evidence>
<evidence type="ECO:0000256" key="5">
    <source>
        <dbReference type="ARBA" id="ARBA00022801"/>
    </source>
</evidence>
<dbReference type="Pfam" id="PF00535">
    <property type="entry name" value="Glycos_transf_2"/>
    <property type="match status" value="1"/>
</dbReference>
<proteinExistence type="inferred from homology"/>
<dbReference type="GO" id="GO:0005886">
    <property type="term" value="C:plasma membrane"/>
    <property type="evidence" value="ECO:0007669"/>
    <property type="project" value="UniProtKB-SubCell"/>
</dbReference>
<feature type="transmembrane region" description="Helical" evidence="9">
    <location>
        <begin position="240"/>
        <end position="261"/>
    </location>
</feature>
<keyword evidence="4 9" id="KW-0812">Transmembrane</keyword>
<dbReference type="Gene3D" id="3.90.550.10">
    <property type="entry name" value="Spore Coat Polysaccharide Biosynthesis Protein SpsA, Chain A"/>
    <property type="match status" value="1"/>
</dbReference>
<protein>
    <submittedName>
        <fullName evidence="11">Exosortase/archaeosortase family protein</fullName>
    </submittedName>
</protein>
<organism evidence="11 12">
    <name type="scientific">Mucilaginibacter mallensis</name>
    <dbReference type="NCBI Taxonomy" id="652787"/>
    <lineage>
        <taxon>Bacteria</taxon>
        <taxon>Pseudomonadati</taxon>
        <taxon>Bacteroidota</taxon>
        <taxon>Sphingobacteriia</taxon>
        <taxon>Sphingobacteriales</taxon>
        <taxon>Sphingobacteriaceae</taxon>
        <taxon>Mucilaginibacter</taxon>
    </lineage>
</organism>
<accession>A0A1H2B4Z9</accession>
<evidence type="ECO:0000256" key="2">
    <source>
        <dbReference type="ARBA" id="ARBA00022475"/>
    </source>
</evidence>
<evidence type="ECO:0000313" key="11">
    <source>
        <dbReference type="EMBL" id="SDT53281.1"/>
    </source>
</evidence>
<evidence type="ECO:0000256" key="3">
    <source>
        <dbReference type="ARBA" id="ARBA00022670"/>
    </source>
</evidence>
<dbReference type="RefSeq" id="WP_157682263.1">
    <property type="nucleotide sequence ID" value="NZ_LT629740.1"/>
</dbReference>
<feature type="transmembrane region" description="Helical" evidence="9">
    <location>
        <begin position="267"/>
        <end position="284"/>
    </location>
</feature>
<dbReference type="AlphaFoldDB" id="A0A1H2B4Z9"/>
<evidence type="ECO:0000313" key="12">
    <source>
        <dbReference type="Proteomes" id="UP000199679"/>
    </source>
</evidence>
<evidence type="ECO:0000256" key="4">
    <source>
        <dbReference type="ARBA" id="ARBA00022692"/>
    </source>
</evidence>
<keyword evidence="2" id="KW-1003">Cell membrane</keyword>
<evidence type="ECO:0000256" key="9">
    <source>
        <dbReference type="SAM" id="Phobius"/>
    </source>
</evidence>
<dbReference type="CDD" id="cd02511">
    <property type="entry name" value="Beta4Glucosyltransferase"/>
    <property type="match status" value="1"/>
</dbReference>